<organism evidence="1 2">
    <name type="scientific">Glomus cerebriforme</name>
    <dbReference type="NCBI Taxonomy" id="658196"/>
    <lineage>
        <taxon>Eukaryota</taxon>
        <taxon>Fungi</taxon>
        <taxon>Fungi incertae sedis</taxon>
        <taxon>Mucoromycota</taxon>
        <taxon>Glomeromycotina</taxon>
        <taxon>Glomeromycetes</taxon>
        <taxon>Glomerales</taxon>
        <taxon>Glomeraceae</taxon>
        <taxon>Glomus</taxon>
    </lineage>
</organism>
<dbReference type="OrthoDB" id="2375509at2759"/>
<dbReference type="AlphaFoldDB" id="A0A397SKC7"/>
<accession>A0A397SKC7</accession>
<comment type="caution">
    <text evidence="1">The sequence shown here is derived from an EMBL/GenBank/DDBJ whole genome shotgun (WGS) entry which is preliminary data.</text>
</comment>
<name>A0A397SKC7_9GLOM</name>
<proteinExistence type="predicted"/>
<protein>
    <submittedName>
        <fullName evidence="1">Uncharacterized protein</fullName>
    </submittedName>
</protein>
<evidence type="ECO:0000313" key="2">
    <source>
        <dbReference type="Proteomes" id="UP000265703"/>
    </source>
</evidence>
<dbReference type="EMBL" id="QKYT01000586">
    <property type="protein sequence ID" value="RIA83271.1"/>
    <property type="molecule type" value="Genomic_DNA"/>
</dbReference>
<dbReference type="Proteomes" id="UP000265703">
    <property type="component" value="Unassembled WGS sequence"/>
</dbReference>
<sequence length="206" mass="22496">MKLNLPSNLNSKKIQTLLFLTLFNSSPVETGSQFSKCLSKGPSYGNVNILNNLYNTIKSFVNNRADKEWFCCGAQHQECSPMLDNNCPYIGFGYNLGQCVSIEQSKFCVLGGTEWHITAAGLCGGVLGEEPITANFTEGICPNYDLIASALQGPKTAPTFSWICCNNDSCNVPTNVDFSRSLNSILETNNCPTESYFLACFYDNGG</sequence>
<evidence type="ECO:0000313" key="1">
    <source>
        <dbReference type="EMBL" id="RIA83271.1"/>
    </source>
</evidence>
<reference evidence="1 2" key="1">
    <citation type="submission" date="2018-06" db="EMBL/GenBank/DDBJ databases">
        <title>Comparative genomics reveals the genomic features of Rhizophagus irregularis, R. cerebriforme, R. diaphanum and Gigaspora rosea, and their symbiotic lifestyle signature.</title>
        <authorList>
            <person name="Morin E."/>
            <person name="San Clemente H."/>
            <person name="Chen E.C.H."/>
            <person name="De La Providencia I."/>
            <person name="Hainaut M."/>
            <person name="Kuo A."/>
            <person name="Kohler A."/>
            <person name="Murat C."/>
            <person name="Tang N."/>
            <person name="Roy S."/>
            <person name="Loubradou J."/>
            <person name="Henrissat B."/>
            <person name="Grigoriev I.V."/>
            <person name="Corradi N."/>
            <person name="Roux C."/>
            <person name="Martin F.M."/>
        </authorList>
    </citation>
    <scope>NUCLEOTIDE SEQUENCE [LARGE SCALE GENOMIC DNA]</scope>
    <source>
        <strain evidence="1 2">DAOM 227022</strain>
    </source>
</reference>
<gene>
    <name evidence="1" type="ORF">C1645_743206</name>
</gene>
<keyword evidence="2" id="KW-1185">Reference proteome</keyword>